<dbReference type="OrthoDB" id="1432755at2759"/>
<dbReference type="InterPro" id="IPR012337">
    <property type="entry name" value="RNaseH-like_sf"/>
</dbReference>
<organism evidence="1 2">
    <name type="scientific">Mucuna pruriens</name>
    <name type="common">Velvet bean</name>
    <name type="synonym">Dolichos pruriens</name>
    <dbReference type="NCBI Taxonomy" id="157652"/>
    <lineage>
        <taxon>Eukaryota</taxon>
        <taxon>Viridiplantae</taxon>
        <taxon>Streptophyta</taxon>
        <taxon>Embryophyta</taxon>
        <taxon>Tracheophyta</taxon>
        <taxon>Spermatophyta</taxon>
        <taxon>Magnoliopsida</taxon>
        <taxon>eudicotyledons</taxon>
        <taxon>Gunneridae</taxon>
        <taxon>Pentapetalae</taxon>
        <taxon>rosids</taxon>
        <taxon>fabids</taxon>
        <taxon>Fabales</taxon>
        <taxon>Fabaceae</taxon>
        <taxon>Papilionoideae</taxon>
        <taxon>50 kb inversion clade</taxon>
        <taxon>NPAAA clade</taxon>
        <taxon>indigoferoid/millettioid clade</taxon>
        <taxon>Phaseoleae</taxon>
        <taxon>Mucuna</taxon>
    </lineage>
</organism>
<accession>A0A371H138</accession>
<keyword evidence="2" id="KW-1185">Reference proteome</keyword>
<feature type="non-terminal residue" evidence="1">
    <location>
        <position position="1"/>
    </location>
</feature>
<evidence type="ECO:0000313" key="2">
    <source>
        <dbReference type="Proteomes" id="UP000257109"/>
    </source>
</evidence>
<sequence>MCGREKGRICDSRAVDYFTKWEEAEPVAMITLERIKRFLWKRIICRFGLPAKIVEHPQSNGQAEAANKVILRGLWRWLEEAKGRWSEELPRYFGHTTPHPTQPLTKLFSD</sequence>
<comment type="caution">
    <text evidence="1">The sequence shown here is derived from an EMBL/GenBank/DDBJ whole genome shotgun (WGS) entry which is preliminary data.</text>
</comment>
<dbReference type="Gene3D" id="3.30.420.10">
    <property type="entry name" value="Ribonuclease H-like superfamily/Ribonuclease H"/>
    <property type="match status" value="2"/>
</dbReference>
<evidence type="ECO:0008006" key="3">
    <source>
        <dbReference type="Google" id="ProtNLM"/>
    </source>
</evidence>
<reference evidence="1" key="1">
    <citation type="submission" date="2018-05" db="EMBL/GenBank/DDBJ databases">
        <title>Draft genome of Mucuna pruriens seed.</title>
        <authorList>
            <person name="Nnadi N.E."/>
            <person name="Vos R."/>
            <person name="Hasami M.H."/>
            <person name="Devisetty U.K."/>
            <person name="Aguiy J.C."/>
        </authorList>
    </citation>
    <scope>NUCLEOTIDE SEQUENCE [LARGE SCALE GENOMIC DNA]</scope>
    <source>
        <strain evidence="1">JCA_2017</strain>
    </source>
</reference>
<dbReference type="SUPFAM" id="SSF53098">
    <property type="entry name" value="Ribonuclease H-like"/>
    <property type="match status" value="1"/>
</dbReference>
<dbReference type="Proteomes" id="UP000257109">
    <property type="component" value="Unassembled WGS sequence"/>
</dbReference>
<proteinExistence type="predicted"/>
<dbReference type="EMBL" id="QJKJ01003866">
    <property type="protein sequence ID" value="RDX96511.1"/>
    <property type="molecule type" value="Genomic_DNA"/>
</dbReference>
<dbReference type="GO" id="GO:0003676">
    <property type="term" value="F:nucleic acid binding"/>
    <property type="evidence" value="ECO:0007669"/>
    <property type="project" value="InterPro"/>
</dbReference>
<protein>
    <recommendedName>
        <fullName evidence="3">Integrase catalytic domain-containing protein</fullName>
    </recommendedName>
</protein>
<gene>
    <name evidence="1" type="ORF">CR513_20818</name>
</gene>
<evidence type="ECO:0000313" key="1">
    <source>
        <dbReference type="EMBL" id="RDX96511.1"/>
    </source>
</evidence>
<dbReference type="InterPro" id="IPR036397">
    <property type="entry name" value="RNaseH_sf"/>
</dbReference>
<name>A0A371H138_MUCPR</name>
<dbReference type="AlphaFoldDB" id="A0A371H138"/>